<organism evidence="14">
    <name type="scientific">Clastoptera arizonana</name>
    <name type="common">Arizona spittle bug</name>
    <dbReference type="NCBI Taxonomy" id="38151"/>
    <lineage>
        <taxon>Eukaryota</taxon>
        <taxon>Metazoa</taxon>
        <taxon>Ecdysozoa</taxon>
        <taxon>Arthropoda</taxon>
        <taxon>Hexapoda</taxon>
        <taxon>Insecta</taxon>
        <taxon>Pterygota</taxon>
        <taxon>Neoptera</taxon>
        <taxon>Paraneoptera</taxon>
        <taxon>Hemiptera</taxon>
        <taxon>Auchenorrhyncha</taxon>
        <taxon>Cercopoidea</taxon>
        <taxon>Clastopteridae</taxon>
        <taxon>Clastoptera</taxon>
    </lineage>
</organism>
<reference evidence="14" key="1">
    <citation type="submission" date="2015-12" db="EMBL/GenBank/DDBJ databases">
        <title>De novo transcriptome assembly of four potential Pierce s Disease insect vectors from Arizona vineyards.</title>
        <authorList>
            <person name="Tassone E.E."/>
        </authorList>
    </citation>
    <scope>NUCLEOTIDE SEQUENCE</scope>
</reference>
<dbReference type="AlphaFoldDB" id="A0A1B6DET4"/>
<evidence type="ECO:0000256" key="6">
    <source>
        <dbReference type="ARBA" id="ARBA00022801"/>
    </source>
</evidence>
<dbReference type="FunFam" id="3.20.20.80:FF:000050">
    <property type="entry name" value="Beta-mannosidase B"/>
    <property type="match status" value="1"/>
</dbReference>
<evidence type="ECO:0000256" key="1">
    <source>
        <dbReference type="ARBA" id="ARBA00000829"/>
    </source>
</evidence>
<dbReference type="FunFam" id="2.60.120.260:FF:000060">
    <property type="entry name" value="Probable beta-mannosidase"/>
    <property type="match status" value="1"/>
</dbReference>
<evidence type="ECO:0000259" key="11">
    <source>
        <dbReference type="Pfam" id="PF00703"/>
    </source>
</evidence>
<dbReference type="EMBL" id="GEDC01013109">
    <property type="protein sequence ID" value="JAS24189.1"/>
    <property type="molecule type" value="Transcribed_RNA"/>
</dbReference>
<evidence type="ECO:0000256" key="8">
    <source>
        <dbReference type="ARBA" id="ARBA00023228"/>
    </source>
</evidence>
<evidence type="ECO:0000313" key="14">
    <source>
        <dbReference type="EMBL" id="JAS24189.1"/>
    </source>
</evidence>
<dbReference type="GO" id="GO:0005764">
    <property type="term" value="C:lysosome"/>
    <property type="evidence" value="ECO:0007669"/>
    <property type="project" value="UniProtKB-SubCell"/>
</dbReference>
<keyword evidence="5" id="KW-0732">Signal</keyword>
<dbReference type="GO" id="GO:0005975">
    <property type="term" value="P:carbohydrate metabolic process"/>
    <property type="evidence" value="ECO:0007669"/>
    <property type="project" value="InterPro"/>
</dbReference>
<sequence length="910" mass="104091">MVGSYWGTIWVGFVVIWKQIYCDKIYLHSDWRVKNGNNSIDVPANVPGGIYTDLRNAGVLAEELFYRFNDQEYRWVAKENWTYYSSFTLREMPKIQNIVLTFDGLDTVTNVSLNGQHIGNTDNMFVRYHFNVKPFLKVGTNNLEIKFTSPIFAASARAQQSKYNIPPKCVPASYNGECHVNHLRKMQASFSWDWGPAFPSVGIWKNVSLDCYDTFIARSMSVQTTLKENSASWSVFVSLYMDVSVKHEVRGMFTTILRINSHKIITTTANTSLITDPNGDAFTHLSFKVKKEDVGMWWPNGMGSQNLYTLKAVFLSEGSSERIELTRKIGFRTVQLVQKYVEPGHPDRGMTFFFKINGVGIFAKGSNYIPTHILPELSGNQTVIRSHLLAAKYANMNMLRVWGGGLYESDFFYETCDEYGILIWQDFMFACNMYPSTKSFLNSVSVEIKQQVRRLQYHPSIAIWAGNNENEIALSGDWYGTVSNFALYKRDYIRLYVDLIKNVVLANDKTRPYVESSPSNGLKSELDGYVSSNPGSTFYGDVHYYNYLNNLWNPQIYPITRFASEYGVQSVPSLETLSSVALISDLYLDSDFMKARQHLASGYFLMTEGMKKNLPMTSSIDLDYFIYLSQINQAVSIKTETESYRRGRSFLASSGEGLTMGALYWQLNDVWQAPSWSSIEFGGKWKMLHYFAKEFFSPILVSPRIEIPNVLRVSVISDLFDNIPVVLNLYVYKWDTMLPQYTETYSFVSYASRVIEAGSWDLAALWAKVPNCGSNENEAKSKCFIYFNLKADNRSNTNLGPDNYIFPTPLHSIVGLRNSIIRLIQITSTTDNQFELTLRTDTIALFVWLDVRNVHGHFSRNGFIMLTPETKVTFYSHDKLDKETVQNNLKIKSLKSNYTLEVELKSVLLL</sequence>
<dbReference type="GO" id="GO:0006516">
    <property type="term" value="P:glycoprotein catabolic process"/>
    <property type="evidence" value="ECO:0007669"/>
    <property type="project" value="TreeGrafter"/>
</dbReference>
<protein>
    <recommendedName>
        <fullName evidence="4">beta-mannosidase</fullName>
        <ecNumber evidence="4">3.2.1.25</ecNumber>
    </recommendedName>
    <alternativeName>
        <fullName evidence="10">Mannanase</fullName>
    </alternativeName>
</protein>
<evidence type="ECO:0000256" key="4">
    <source>
        <dbReference type="ARBA" id="ARBA00012754"/>
    </source>
</evidence>
<dbReference type="GO" id="GO:0004567">
    <property type="term" value="F:beta-mannosidase activity"/>
    <property type="evidence" value="ECO:0007669"/>
    <property type="project" value="UniProtKB-EC"/>
</dbReference>
<keyword evidence="8" id="KW-0458">Lysosome</keyword>
<dbReference type="Gene3D" id="3.20.20.80">
    <property type="entry name" value="Glycosidases"/>
    <property type="match status" value="1"/>
</dbReference>
<dbReference type="Pfam" id="PF22666">
    <property type="entry name" value="Glyco_hydro_2_N2"/>
    <property type="match status" value="1"/>
</dbReference>
<dbReference type="InterPro" id="IPR050887">
    <property type="entry name" value="Beta-mannosidase_GH2"/>
</dbReference>
<gene>
    <name evidence="14" type="ORF">g.43906</name>
</gene>
<dbReference type="PANTHER" id="PTHR43730">
    <property type="entry name" value="BETA-MANNOSIDASE"/>
    <property type="match status" value="1"/>
</dbReference>
<comment type="catalytic activity">
    <reaction evidence="1">
        <text>Hydrolysis of terminal, non-reducing beta-D-mannose residues in beta-D-mannosides.</text>
        <dbReference type="EC" id="3.2.1.25"/>
    </reaction>
</comment>
<proteinExistence type="inferred from homology"/>
<dbReference type="InterPro" id="IPR008979">
    <property type="entry name" value="Galactose-bd-like_sf"/>
</dbReference>
<keyword evidence="7" id="KW-0325">Glycoprotein</keyword>
<dbReference type="InterPro" id="IPR054593">
    <property type="entry name" value="Beta-mannosidase-like_N2"/>
</dbReference>
<dbReference type="InterPro" id="IPR017853">
    <property type="entry name" value="GH"/>
</dbReference>
<dbReference type="InterPro" id="IPR041625">
    <property type="entry name" value="Beta-mannosidase_Ig"/>
</dbReference>
<comment type="similarity">
    <text evidence="3">Belongs to the glycosyl hydrolase 2 family.</text>
</comment>
<keyword evidence="9" id="KW-0326">Glycosidase</keyword>
<dbReference type="InterPro" id="IPR006102">
    <property type="entry name" value="Ig-like_GH2"/>
</dbReference>
<feature type="domain" description="Beta-mannosidase Ig-fold" evidence="12">
    <location>
        <begin position="827"/>
        <end position="896"/>
    </location>
</feature>
<evidence type="ECO:0000256" key="7">
    <source>
        <dbReference type="ARBA" id="ARBA00023180"/>
    </source>
</evidence>
<name>A0A1B6DET4_9HEMI</name>
<dbReference type="SUPFAM" id="SSF49785">
    <property type="entry name" value="Galactose-binding domain-like"/>
    <property type="match status" value="1"/>
</dbReference>
<feature type="domain" description="Beta-mannosidase-like galactose-binding" evidence="13">
    <location>
        <begin position="31"/>
        <end position="205"/>
    </location>
</feature>
<evidence type="ECO:0000256" key="10">
    <source>
        <dbReference type="ARBA" id="ARBA00033445"/>
    </source>
</evidence>
<dbReference type="Gene3D" id="2.60.120.260">
    <property type="entry name" value="Galactose-binding domain-like"/>
    <property type="match status" value="1"/>
</dbReference>
<dbReference type="SUPFAM" id="SSF49303">
    <property type="entry name" value="beta-Galactosidase/glucuronidase domain"/>
    <property type="match status" value="2"/>
</dbReference>
<evidence type="ECO:0000256" key="9">
    <source>
        <dbReference type="ARBA" id="ARBA00023295"/>
    </source>
</evidence>
<dbReference type="SUPFAM" id="SSF51445">
    <property type="entry name" value="(Trans)glycosidases"/>
    <property type="match status" value="1"/>
</dbReference>
<evidence type="ECO:0000256" key="2">
    <source>
        <dbReference type="ARBA" id="ARBA00004371"/>
    </source>
</evidence>
<dbReference type="Gene3D" id="2.60.40.10">
    <property type="entry name" value="Immunoglobulins"/>
    <property type="match status" value="2"/>
</dbReference>
<evidence type="ECO:0000256" key="5">
    <source>
        <dbReference type="ARBA" id="ARBA00022729"/>
    </source>
</evidence>
<evidence type="ECO:0000259" key="12">
    <source>
        <dbReference type="Pfam" id="PF17753"/>
    </source>
</evidence>
<dbReference type="EC" id="3.2.1.25" evidence="4"/>
<dbReference type="PANTHER" id="PTHR43730:SF1">
    <property type="entry name" value="BETA-MANNOSIDASE"/>
    <property type="match status" value="1"/>
</dbReference>
<dbReference type="InterPro" id="IPR013783">
    <property type="entry name" value="Ig-like_fold"/>
</dbReference>
<evidence type="ECO:0000259" key="13">
    <source>
        <dbReference type="Pfam" id="PF22666"/>
    </source>
</evidence>
<dbReference type="InterPro" id="IPR036156">
    <property type="entry name" value="Beta-gal/glucu_dom_sf"/>
</dbReference>
<comment type="subcellular location">
    <subcellularLocation>
        <location evidence="2">Lysosome</location>
    </subcellularLocation>
</comment>
<dbReference type="Pfam" id="PF00703">
    <property type="entry name" value="Glyco_hydro_2"/>
    <property type="match status" value="1"/>
</dbReference>
<keyword evidence="6" id="KW-0378">Hydrolase</keyword>
<dbReference type="Pfam" id="PF17753">
    <property type="entry name" value="Ig_mannosidase"/>
    <property type="match status" value="1"/>
</dbReference>
<evidence type="ECO:0000256" key="3">
    <source>
        <dbReference type="ARBA" id="ARBA00007401"/>
    </source>
</evidence>
<accession>A0A1B6DET4</accession>
<feature type="domain" description="Glycoside hydrolase family 2 immunoglobulin-like beta-sandwich" evidence="11">
    <location>
        <begin position="216"/>
        <end position="332"/>
    </location>
</feature>